<evidence type="ECO:0000313" key="2">
    <source>
        <dbReference type="Proteomes" id="UP000070533"/>
    </source>
</evidence>
<proteinExistence type="predicted"/>
<gene>
    <name evidence="1" type="ORF">HMPREF3226_02671</name>
</gene>
<name>A0A133PTL6_9BACT</name>
<organism evidence="1 2">
    <name type="scientific">Prevotella corporis</name>
    <dbReference type="NCBI Taxonomy" id="28128"/>
    <lineage>
        <taxon>Bacteria</taxon>
        <taxon>Pseudomonadati</taxon>
        <taxon>Bacteroidota</taxon>
        <taxon>Bacteroidia</taxon>
        <taxon>Bacteroidales</taxon>
        <taxon>Prevotellaceae</taxon>
        <taxon>Prevotella</taxon>
    </lineage>
</organism>
<accession>A0A133PTL6</accession>
<dbReference type="Proteomes" id="UP000070533">
    <property type="component" value="Unassembled WGS sequence"/>
</dbReference>
<dbReference type="AlphaFoldDB" id="A0A133PTL6"/>
<protein>
    <submittedName>
        <fullName evidence="1">Uncharacterized protein</fullName>
    </submittedName>
</protein>
<evidence type="ECO:0000313" key="1">
    <source>
        <dbReference type="EMBL" id="KXA32430.1"/>
    </source>
</evidence>
<dbReference type="PATRIC" id="fig|28128.5.peg.2747"/>
<sequence length="45" mass="5231">MVTKRTVKGHLLQTNMYLIDQQIITNHHSNTDWLAFHSSKNPSHS</sequence>
<dbReference type="EMBL" id="LRQG01000256">
    <property type="protein sequence ID" value="KXA32430.1"/>
    <property type="molecule type" value="Genomic_DNA"/>
</dbReference>
<reference evidence="2" key="1">
    <citation type="submission" date="2016-01" db="EMBL/GenBank/DDBJ databases">
        <authorList>
            <person name="Mitreva M."/>
            <person name="Pepin K.H."/>
            <person name="Mihindukulasuriya K.A."/>
            <person name="Fulton R."/>
            <person name="Fronick C."/>
            <person name="O'Laughlin M."/>
            <person name="Miner T."/>
            <person name="Herter B."/>
            <person name="Rosa B.A."/>
            <person name="Cordes M."/>
            <person name="Tomlinson C."/>
            <person name="Wollam A."/>
            <person name="Palsikar V.B."/>
            <person name="Mardis E.R."/>
            <person name="Wilson R.K."/>
        </authorList>
    </citation>
    <scope>NUCLEOTIDE SEQUENCE [LARGE SCALE GENOMIC DNA]</scope>
    <source>
        <strain evidence="2">MJR7716</strain>
    </source>
</reference>
<dbReference type="STRING" id="28128.HMPREF3226_02671"/>
<keyword evidence="2" id="KW-1185">Reference proteome</keyword>
<comment type="caution">
    <text evidence="1">The sequence shown here is derived from an EMBL/GenBank/DDBJ whole genome shotgun (WGS) entry which is preliminary data.</text>
</comment>